<accession>A0ABT2PMC1</accession>
<reference evidence="2 3" key="1">
    <citation type="submission" date="2022-09" db="EMBL/GenBank/DDBJ databases">
        <title>Draft genome of isolate Be4.</title>
        <authorList>
            <person name="Sanchez-Castro I."/>
            <person name="Martinez-Rodriguez P."/>
            <person name="Descostes M."/>
            <person name="Merroun M."/>
        </authorList>
    </citation>
    <scope>NUCLEOTIDE SEQUENCE [LARGE SCALE GENOMIC DNA]</scope>
    <source>
        <strain evidence="2 3">Be4</strain>
    </source>
</reference>
<evidence type="ECO:0000313" key="2">
    <source>
        <dbReference type="EMBL" id="MCT9810263.1"/>
    </source>
</evidence>
<organism evidence="2 3">
    <name type="scientific">Acidovorax bellezanensis</name>
    <dbReference type="NCBI Taxonomy" id="2976702"/>
    <lineage>
        <taxon>Bacteria</taxon>
        <taxon>Pseudomonadati</taxon>
        <taxon>Pseudomonadota</taxon>
        <taxon>Betaproteobacteria</taxon>
        <taxon>Burkholderiales</taxon>
        <taxon>Comamonadaceae</taxon>
        <taxon>Acidovorax</taxon>
    </lineage>
</organism>
<comment type="caution">
    <text evidence="2">The sequence shown here is derived from an EMBL/GenBank/DDBJ whole genome shotgun (WGS) entry which is preliminary data.</text>
</comment>
<sequence>MNSPRSTASLQGDALHAFLEQAHDLLNDDQDDTDSSISREDRMAAVIELMEQQTFAPANVTDLERLHDFWLFLDRPETANDLLQTHRQAALQAGDRHPDDARARLALSDIQSRLEFDKPSAIPLLLPAAQAIASLPENIDATRYWHGWEWMANQAQAWEIAETGVDLRRARERHADEDHAARNDAMALARKAELAHQRADAGAAARHVQAAIDTLHDAAPEQEVDFDQWMDLADRALPVATASLPALLMACERQLARTENPPPSPAVQAHRQVRIMRLQAHACALAGQLEAALQLAPQGRLGLTDDEGDPFSALVMQWLVQADRLPEAATLALESVLHARPVSSTQGYHLARERFGNDAQHAVTWALILAMAQTDPDMRQLLAQESRPDQPADFYLDFVRAIAPHHPVLALTLGMRHAAKRQMDQALPLLEQSVGLHPHMADGEKLAALWAARFAALPLEEALARPFVLAHGAHWCYAVGVVLDDEDDLGPLMGGKKNIPSAEVRAPLVLRYYEEGLARFEQFWATGQGAFKDADLHVYSMLCNNLAIKYRFLNRYDEAVALHHKGLASSPFGEHLNGLMWSAIGKDDDDATVAAAERLWHFAQDHSYGRHDPTRYFSTVALSLFKLDRDDEISIWLERLDQWYEDLDAADQRSERRDYLASLMSMLDFFSSTRPELVLPRLRAHQDEVRALKESYTLRRLGCALEAYPELLEESVAMHKESAGYLGKNDDDDERNMSRTGIARAERKLAERDQPDQADDRRKPWWKFW</sequence>
<protein>
    <recommendedName>
        <fullName evidence="4">Tetratricopeptide repeat protein</fullName>
    </recommendedName>
</protein>
<dbReference type="RefSeq" id="WP_261499261.1">
    <property type="nucleotide sequence ID" value="NZ_JAODYH010000003.1"/>
</dbReference>
<evidence type="ECO:0008006" key="4">
    <source>
        <dbReference type="Google" id="ProtNLM"/>
    </source>
</evidence>
<name>A0ABT2PMC1_9BURK</name>
<dbReference type="Gene3D" id="1.25.40.10">
    <property type="entry name" value="Tetratricopeptide repeat domain"/>
    <property type="match status" value="1"/>
</dbReference>
<feature type="compositionally biased region" description="Basic and acidic residues" evidence="1">
    <location>
        <begin position="744"/>
        <end position="763"/>
    </location>
</feature>
<gene>
    <name evidence="2" type="ORF">N0K08_06445</name>
</gene>
<dbReference type="InterPro" id="IPR011990">
    <property type="entry name" value="TPR-like_helical_dom_sf"/>
</dbReference>
<feature type="region of interest" description="Disordered" evidence="1">
    <location>
        <begin position="724"/>
        <end position="769"/>
    </location>
</feature>
<evidence type="ECO:0000256" key="1">
    <source>
        <dbReference type="SAM" id="MobiDB-lite"/>
    </source>
</evidence>
<proteinExistence type="predicted"/>
<evidence type="ECO:0000313" key="3">
    <source>
        <dbReference type="Proteomes" id="UP001525968"/>
    </source>
</evidence>
<dbReference type="EMBL" id="JAODYH010000003">
    <property type="protein sequence ID" value="MCT9810263.1"/>
    <property type="molecule type" value="Genomic_DNA"/>
</dbReference>
<keyword evidence="3" id="KW-1185">Reference proteome</keyword>
<dbReference type="Proteomes" id="UP001525968">
    <property type="component" value="Unassembled WGS sequence"/>
</dbReference>